<dbReference type="PANTHER" id="PTHR30329">
    <property type="entry name" value="STATOR ELEMENT OF FLAGELLAR MOTOR COMPLEX"/>
    <property type="match status" value="1"/>
</dbReference>
<dbReference type="EMBL" id="CP032096">
    <property type="protein sequence ID" value="QBZ82338.1"/>
    <property type="molecule type" value="Genomic_DNA"/>
</dbReference>
<reference evidence="4 5" key="1">
    <citation type="submission" date="2018-08" db="EMBL/GenBank/DDBJ databases">
        <title>Horizontal acquisition of hydrogen conversion ability and other habitat adaptations in Hydrogenovibrio crunogenus strains.</title>
        <authorList>
            <person name="Gonnella G."/>
            <person name="Adam N."/>
            <person name="Perner M."/>
        </authorList>
    </citation>
    <scope>NUCLEOTIDE SEQUENCE [LARGE SCALE GENOMIC DNA]</scope>
    <source>
        <strain evidence="4 5">SP-41</strain>
    </source>
</reference>
<evidence type="ECO:0000259" key="3">
    <source>
        <dbReference type="PROSITE" id="PS51123"/>
    </source>
</evidence>
<dbReference type="InterPro" id="IPR006665">
    <property type="entry name" value="OmpA-like"/>
</dbReference>
<evidence type="ECO:0000313" key="5">
    <source>
        <dbReference type="Proteomes" id="UP000296201"/>
    </source>
</evidence>
<dbReference type="AlphaFoldDB" id="A0A4P7NXQ3"/>
<keyword evidence="1 2" id="KW-0472">Membrane</keyword>
<dbReference type="PROSITE" id="PS51123">
    <property type="entry name" value="OMPA_2"/>
    <property type="match status" value="1"/>
</dbReference>
<evidence type="ECO:0000256" key="2">
    <source>
        <dbReference type="SAM" id="Phobius"/>
    </source>
</evidence>
<accession>A0A4P7NXQ3</accession>
<dbReference type="OrthoDB" id="345640at2"/>
<evidence type="ECO:0000256" key="1">
    <source>
        <dbReference type="PROSITE-ProRule" id="PRU00473"/>
    </source>
</evidence>
<dbReference type="Gene3D" id="3.30.1330.60">
    <property type="entry name" value="OmpA-like domain"/>
    <property type="match status" value="1"/>
</dbReference>
<keyword evidence="2" id="KW-1133">Transmembrane helix</keyword>
<dbReference type="Pfam" id="PF00691">
    <property type="entry name" value="OmpA"/>
    <property type="match status" value="1"/>
</dbReference>
<organism evidence="4 5">
    <name type="scientific">Hydrogenovibrio crunogenus</name>
    <dbReference type="NCBI Taxonomy" id="39765"/>
    <lineage>
        <taxon>Bacteria</taxon>
        <taxon>Pseudomonadati</taxon>
        <taxon>Pseudomonadota</taxon>
        <taxon>Gammaproteobacteria</taxon>
        <taxon>Thiotrichales</taxon>
        <taxon>Piscirickettsiaceae</taxon>
        <taxon>Hydrogenovibrio</taxon>
    </lineage>
</organism>
<dbReference type="InterPro" id="IPR050330">
    <property type="entry name" value="Bact_OuterMem_StrucFunc"/>
</dbReference>
<proteinExistence type="predicted"/>
<feature type="domain" description="OmpA-like" evidence="3">
    <location>
        <begin position="92"/>
        <end position="234"/>
    </location>
</feature>
<keyword evidence="2" id="KW-0812">Transmembrane</keyword>
<dbReference type="CDD" id="cd07185">
    <property type="entry name" value="OmpA_C-like"/>
    <property type="match status" value="1"/>
</dbReference>
<dbReference type="Proteomes" id="UP000296201">
    <property type="component" value="Chromosome"/>
</dbReference>
<sequence length="241" mass="27870">MKAETIIQAEDQKATQRIKRSQSWQMVYIALFTSLLAFFVLITTLIELEGSQPKRDYQKLVNFLYLDALETQERLGMNWLHIENTLSKGVKITMQEEVFSSQNLFASGRAKINPRYLPYINRFVGFLKQLQLESFQQRHPLQVKSITRPDESFQVTIRIEGHTDATPLAKTALYQSNFELSTFRAYAIMNVLQIYSGLPESSFSIAGYGSFHPVTRNPYDSENRRVEIYLIPQAIQKRVTS</sequence>
<dbReference type="SUPFAM" id="SSF103088">
    <property type="entry name" value="OmpA-like"/>
    <property type="match status" value="1"/>
</dbReference>
<dbReference type="PANTHER" id="PTHR30329:SF21">
    <property type="entry name" value="LIPOPROTEIN YIAD-RELATED"/>
    <property type="match status" value="1"/>
</dbReference>
<evidence type="ECO:0000313" key="4">
    <source>
        <dbReference type="EMBL" id="QBZ82338.1"/>
    </source>
</evidence>
<gene>
    <name evidence="4" type="primary">motB_1</name>
    <name evidence="4" type="ORF">GHNINEIG_00366</name>
</gene>
<dbReference type="GO" id="GO:0016020">
    <property type="term" value="C:membrane"/>
    <property type="evidence" value="ECO:0007669"/>
    <property type="project" value="UniProtKB-UniRule"/>
</dbReference>
<protein>
    <submittedName>
        <fullName evidence="4">Motility protein B</fullName>
    </submittedName>
</protein>
<feature type="transmembrane region" description="Helical" evidence="2">
    <location>
        <begin position="26"/>
        <end position="46"/>
    </location>
</feature>
<name>A0A4P7NXQ3_9GAMM</name>
<dbReference type="InterPro" id="IPR036737">
    <property type="entry name" value="OmpA-like_sf"/>
</dbReference>
<dbReference type="RefSeq" id="WP_135795056.1">
    <property type="nucleotide sequence ID" value="NZ_CP032096.1"/>
</dbReference>
<keyword evidence="5" id="KW-1185">Reference proteome</keyword>